<dbReference type="EMBL" id="GDHC01004565">
    <property type="protein sequence ID" value="JAQ14064.1"/>
    <property type="molecule type" value="Transcribed_RNA"/>
</dbReference>
<organism evidence="1">
    <name type="scientific">Lygus hesperus</name>
    <name type="common">Western plant bug</name>
    <dbReference type="NCBI Taxonomy" id="30085"/>
    <lineage>
        <taxon>Eukaryota</taxon>
        <taxon>Metazoa</taxon>
        <taxon>Ecdysozoa</taxon>
        <taxon>Arthropoda</taxon>
        <taxon>Hexapoda</taxon>
        <taxon>Insecta</taxon>
        <taxon>Pterygota</taxon>
        <taxon>Neoptera</taxon>
        <taxon>Paraneoptera</taxon>
        <taxon>Hemiptera</taxon>
        <taxon>Heteroptera</taxon>
        <taxon>Panheteroptera</taxon>
        <taxon>Cimicomorpha</taxon>
        <taxon>Miridae</taxon>
        <taxon>Mirini</taxon>
        <taxon>Lygus</taxon>
    </lineage>
</organism>
<gene>
    <name evidence="1" type="ORF">g.45292</name>
</gene>
<proteinExistence type="predicted"/>
<dbReference type="AlphaFoldDB" id="A0A146M2R1"/>
<name>A0A146M2R1_LYGHE</name>
<sequence length="141" mass="16463">MVFGRDFQNSRDGARVGINAVPDQLSNILIDENDVDVISFDEPFEGVLDFSNTRVFVHYHEVGLAILVDFADTTQEESHTCVLISDDRQQFPFYRGVKSHVAIQESNFRLFDEFWTNFREQIQEQERTQEQEVYLPPLTTR</sequence>
<accession>A0A146M2R1</accession>
<protein>
    <submittedName>
        <fullName evidence="1">Uncharacterized protein</fullName>
    </submittedName>
</protein>
<evidence type="ECO:0000313" key="1">
    <source>
        <dbReference type="EMBL" id="JAQ14064.1"/>
    </source>
</evidence>
<reference evidence="1" key="1">
    <citation type="journal article" date="2016" name="Gigascience">
        <title>De novo construction of an expanded transcriptome assembly for the western tarnished plant bug, Lygus hesperus.</title>
        <authorList>
            <person name="Tassone E.E."/>
            <person name="Geib S.M."/>
            <person name="Hall B."/>
            <person name="Fabrick J.A."/>
            <person name="Brent C.S."/>
            <person name="Hull J.J."/>
        </authorList>
    </citation>
    <scope>NUCLEOTIDE SEQUENCE</scope>
</reference>